<protein>
    <submittedName>
        <fullName evidence="2">AAC-rich mRNA clone AAC4 protein-like</fullName>
    </submittedName>
</protein>
<keyword evidence="1" id="KW-1185">Reference proteome</keyword>
<proteinExistence type="predicted"/>
<sequence>MGIAVKQTKTFTRTENQTFTQKNDTSEIRLRRQKRRKTSPFIFKPQFYVGENFAVKLGDVVRFRRNISSIYTGGIVVTEMDQLRTIKSMKLSEGSIRMARTPNAGGSSQKSEVLSYEMLQKCYNAKLDKTEMEIQYFPYGGSITDYTCRMFGFKIGVSVTRAMKYRGNFTLEDAEYLLNKKLNGVENSTRNTLEKWHKQILHIWASSSIAAKAIVSSYFLLPKNIKSNTVVLLTIAKNNKDIFDR</sequence>
<evidence type="ECO:0000313" key="2">
    <source>
        <dbReference type="RefSeq" id="XP_031574902.1"/>
    </source>
</evidence>
<name>A0A6P8J5E4_ACTTE</name>
<dbReference type="InParanoid" id="A0A6P8J5E4"/>
<dbReference type="RefSeq" id="XP_031574902.1">
    <property type="nucleotide sequence ID" value="XM_031719042.1"/>
</dbReference>
<dbReference type="KEGG" id="aten:116308578"/>
<dbReference type="OrthoDB" id="10260545at2759"/>
<gene>
    <name evidence="2" type="primary">LOC116308578</name>
</gene>
<dbReference type="GeneID" id="116308578"/>
<organism evidence="1 2">
    <name type="scientific">Actinia tenebrosa</name>
    <name type="common">Australian red waratah sea anemone</name>
    <dbReference type="NCBI Taxonomy" id="6105"/>
    <lineage>
        <taxon>Eukaryota</taxon>
        <taxon>Metazoa</taxon>
        <taxon>Cnidaria</taxon>
        <taxon>Anthozoa</taxon>
        <taxon>Hexacorallia</taxon>
        <taxon>Actiniaria</taxon>
        <taxon>Actiniidae</taxon>
        <taxon>Actinia</taxon>
    </lineage>
</organism>
<reference evidence="2" key="1">
    <citation type="submission" date="2025-08" db="UniProtKB">
        <authorList>
            <consortium name="RefSeq"/>
        </authorList>
    </citation>
    <scope>IDENTIFICATION</scope>
    <source>
        <tissue evidence="2">Tentacle</tissue>
    </source>
</reference>
<accession>A0A6P8J5E4</accession>
<dbReference type="AlphaFoldDB" id="A0A6P8J5E4"/>
<evidence type="ECO:0000313" key="1">
    <source>
        <dbReference type="Proteomes" id="UP000515163"/>
    </source>
</evidence>
<dbReference type="Proteomes" id="UP000515163">
    <property type="component" value="Unplaced"/>
</dbReference>